<dbReference type="InterPro" id="IPR014719">
    <property type="entry name" value="Ribosomal_bL12_C/ClpS-like"/>
</dbReference>
<feature type="domain" description="Large ribosomal subunit protein bL12 C-terminal" evidence="2">
    <location>
        <begin position="28"/>
        <end position="60"/>
    </location>
</feature>
<reference evidence="3 4" key="1">
    <citation type="submission" date="2019-07" db="EMBL/GenBank/DDBJ databases">
        <title>Description of 53C-WASEF.</title>
        <authorList>
            <person name="Pitt A."/>
            <person name="Hahn M.W."/>
        </authorList>
    </citation>
    <scope>NUCLEOTIDE SEQUENCE [LARGE SCALE GENOMIC DNA]</scope>
    <source>
        <strain evidence="3 4">53C-WASEF</strain>
    </source>
</reference>
<dbReference type="GO" id="GO:0003735">
    <property type="term" value="F:structural constituent of ribosome"/>
    <property type="evidence" value="ECO:0007669"/>
    <property type="project" value="InterPro"/>
</dbReference>
<keyword evidence="4" id="KW-1185">Reference proteome</keyword>
<dbReference type="OrthoDB" id="214992at2"/>
<dbReference type="Proteomes" id="UP000315648">
    <property type="component" value="Unassembled WGS sequence"/>
</dbReference>
<dbReference type="InterPro" id="IPR013823">
    <property type="entry name" value="Ribosomal_bL12_C"/>
</dbReference>
<evidence type="ECO:0000259" key="2">
    <source>
        <dbReference type="Pfam" id="PF00542"/>
    </source>
</evidence>
<keyword evidence="1" id="KW-0812">Transmembrane</keyword>
<evidence type="ECO:0000313" key="4">
    <source>
        <dbReference type="Proteomes" id="UP000315648"/>
    </source>
</evidence>
<dbReference type="Pfam" id="PF00542">
    <property type="entry name" value="Ribosomal_L12"/>
    <property type="match status" value="1"/>
</dbReference>
<dbReference type="EMBL" id="VMBG01000003">
    <property type="protein sequence ID" value="TSJ75729.1"/>
    <property type="molecule type" value="Genomic_DNA"/>
</dbReference>
<evidence type="ECO:0000313" key="3">
    <source>
        <dbReference type="EMBL" id="TSJ75729.1"/>
    </source>
</evidence>
<gene>
    <name evidence="3" type="ORF">FPL22_15795</name>
</gene>
<name>A0A556QGF7_9BACT</name>
<keyword evidence="1" id="KW-0472">Membrane</keyword>
<dbReference type="Gene3D" id="3.30.1390.10">
    <property type="match status" value="1"/>
</dbReference>
<keyword evidence="1" id="KW-1133">Transmembrane helix</keyword>
<dbReference type="AlphaFoldDB" id="A0A556QGF7"/>
<accession>A0A556QGF7</accession>
<comment type="caution">
    <text evidence="3">The sequence shown here is derived from an EMBL/GenBank/DDBJ whole genome shotgun (WGS) entry which is preliminary data.</text>
</comment>
<organism evidence="3 4">
    <name type="scientific">Rariglobus hedericola</name>
    <dbReference type="NCBI Taxonomy" id="2597822"/>
    <lineage>
        <taxon>Bacteria</taxon>
        <taxon>Pseudomonadati</taxon>
        <taxon>Verrucomicrobiota</taxon>
        <taxon>Opitutia</taxon>
        <taxon>Opitutales</taxon>
        <taxon>Opitutaceae</taxon>
        <taxon>Rariglobus</taxon>
    </lineage>
</organism>
<proteinExistence type="predicted"/>
<protein>
    <recommendedName>
        <fullName evidence="2">Large ribosomal subunit protein bL12 C-terminal domain-containing protein</fullName>
    </recommendedName>
</protein>
<evidence type="ECO:0000256" key="1">
    <source>
        <dbReference type="SAM" id="Phobius"/>
    </source>
</evidence>
<dbReference type="GO" id="GO:0006412">
    <property type="term" value="P:translation"/>
    <property type="evidence" value="ECO:0007669"/>
    <property type="project" value="InterPro"/>
</dbReference>
<feature type="transmembrane region" description="Helical" evidence="1">
    <location>
        <begin position="77"/>
        <end position="96"/>
    </location>
</feature>
<sequence>MAVPDLAFGMSHPVSDEQIATLSACIFQGRKIEAIKLYREMTGLGLKESKDAVDELEASLRGSSPDKFTAGPQAQGCLGVIVVGLLCGAGLAGYWLA</sequence>
<dbReference type="SUPFAM" id="SSF54736">
    <property type="entry name" value="ClpS-like"/>
    <property type="match status" value="1"/>
</dbReference>